<dbReference type="EMBL" id="JAGPYQ010000001">
    <property type="protein sequence ID" value="MBQ0850819.1"/>
    <property type="molecule type" value="Genomic_DNA"/>
</dbReference>
<accession>A0A940XRU5</accession>
<feature type="transmembrane region" description="Helical" evidence="1">
    <location>
        <begin position="181"/>
        <end position="200"/>
    </location>
</feature>
<gene>
    <name evidence="2" type="ORF">J8N05_21905</name>
</gene>
<evidence type="ECO:0000313" key="3">
    <source>
        <dbReference type="Proteomes" id="UP000677413"/>
    </source>
</evidence>
<proteinExistence type="predicted"/>
<keyword evidence="3" id="KW-1185">Reference proteome</keyword>
<evidence type="ECO:0000256" key="1">
    <source>
        <dbReference type="SAM" id="Phobius"/>
    </source>
</evidence>
<dbReference type="Proteomes" id="UP000677413">
    <property type="component" value="Unassembled WGS sequence"/>
</dbReference>
<keyword evidence="1" id="KW-0812">Transmembrane</keyword>
<comment type="caution">
    <text evidence="2">The sequence shown here is derived from an EMBL/GenBank/DDBJ whole genome shotgun (WGS) entry which is preliminary data.</text>
</comment>
<dbReference type="RefSeq" id="WP_210885126.1">
    <property type="nucleotide sequence ID" value="NZ_JAGPYQ010000001.1"/>
</dbReference>
<feature type="transmembrane region" description="Helical" evidence="1">
    <location>
        <begin position="140"/>
        <end position="161"/>
    </location>
</feature>
<name>A0A940XRU5_9ACTN</name>
<evidence type="ECO:0000313" key="2">
    <source>
        <dbReference type="EMBL" id="MBQ0850819.1"/>
    </source>
</evidence>
<keyword evidence="1" id="KW-0472">Membrane</keyword>
<protein>
    <submittedName>
        <fullName evidence="2">Uncharacterized protein</fullName>
    </submittedName>
</protein>
<sequence>MFKEMRSRRAARRITPGDGRPLKRFRWWQLPYRSLFYLPLPDGAGGKTVYAVDVKRGQDQTSSKAKADLYLDGRHHARSKLPAAFPVPGGTVEVRLSNFGLRRCHYVTGEGTERLLVPDRDSAEGRRAHLDRAHPALSRWIGAISLAVLVVALVLLVTQLAQQITEVPAVAERVGAFTAPVRLPAWGNVVLTVVTLAASTERALRLRYSRLLDGAAG</sequence>
<organism evidence="2 3">
    <name type="scientific">Streptomyces liliiviolaceus</name>
    <dbReference type="NCBI Taxonomy" id="2823109"/>
    <lineage>
        <taxon>Bacteria</taxon>
        <taxon>Bacillati</taxon>
        <taxon>Actinomycetota</taxon>
        <taxon>Actinomycetes</taxon>
        <taxon>Kitasatosporales</taxon>
        <taxon>Streptomycetaceae</taxon>
        <taxon>Streptomyces</taxon>
    </lineage>
</organism>
<keyword evidence="1" id="KW-1133">Transmembrane helix</keyword>
<reference evidence="2 3" key="1">
    <citation type="submission" date="2021-04" db="EMBL/GenBank/DDBJ databases">
        <authorList>
            <person name="Tang X."/>
            <person name="Zhou X."/>
            <person name="Chen X."/>
            <person name="Cernava T."/>
            <person name="Zhang C."/>
        </authorList>
    </citation>
    <scope>NUCLEOTIDE SEQUENCE [LARGE SCALE GENOMIC DNA]</scope>
    <source>
        <strain evidence="2 3">BH-SS-21</strain>
    </source>
</reference>
<dbReference type="AlphaFoldDB" id="A0A940XRU5"/>